<reference evidence="3" key="1">
    <citation type="journal article" date="2024" name="Toxins">
        <title>Genome Sequence Analysis of Native Xenorhabdus Strains Isolated from Entomopathogenic Nematodes in Argentina.</title>
        <authorList>
            <person name="Palma L."/>
            <person name="Frizzo L."/>
            <person name="Kaiser S."/>
            <person name="Berry C."/>
            <person name="Caballero P."/>
            <person name="Bode H.B."/>
            <person name="Del Valle E.E."/>
        </authorList>
    </citation>
    <scope>NUCLEOTIDE SEQUENCE [LARGE SCALE GENOMIC DNA]</scope>
    <source>
        <strain evidence="3">12</strain>
    </source>
</reference>
<evidence type="ECO:0000256" key="1">
    <source>
        <dbReference type="SAM" id="MobiDB-lite"/>
    </source>
</evidence>
<dbReference type="EMBL" id="VCDN01000045">
    <property type="protein sequence ID" value="MDX7988056.1"/>
    <property type="molecule type" value="Genomic_DNA"/>
</dbReference>
<comment type="caution">
    <text evidence="2">The sequence shown here is derived from an EMBL/GenBank/DDBJ whole genome shotgun (WGS) entry which is preliminary data.</text>
</comment>
<organism evidence="2 3">
    <name type="scientific">Xenorhabdus santafensis</name>
    <dbReference type="NCBI Taxonomy" id="2582833"/>
    <lineage>
        <taxon>Bacteria</taxon>
        <taxon>Pseudomonadati</taxon>
        <taxon>Pseudomonadota</taxon>
        <taxon>Gammaproteobacteria</taxon>
        <taxon>Enterobacterales</taxon>
        <taxon>Morganellaceae</taxon>
        <taxon>Xenorhabdus</taxon>
    </lineage>
</organism>
<keyword evidence="3" id="KW-1185">Reference proteome</keyword>
<protein>
    <submittedName>
        <fullName evidence="2">Uncharacterized protein</fullName>
    </submittedName>
</protein>
<feature type="compositionally biased region" description="Basic and acidic residues" evidence="1">
    <location>
        <begin position="17"/>
        <end position="33"/>
    </location>
</feature>
<gene>
    <name evidence="2" type="ORF">FE392_12045</name>
</gene>
<dbReference type="Proteomes" id="UP001271890">
    <property type="component" value="Unassembled WGS sequence"/>
</dbReference>
<dbReference type="RefSeq" id="WP_319930472.1">
    <property type="nucleotide sequence ID" value="NZ_VCDN01000045.1"/>
</dbReference>
<evidence type="ECO:0000313" key="3">
    <source>
        <dbReference type="Proteomes" id="UP001271890"/>
    </source>
</evidence>
<proteinExistence type="predicted"/>
<feature type="region of interest" description="Disordered" evidence="1">
    <location>
        <begin position="1"/>
        <end position="33"/>
    </location>
</feature>
<evidence type="ECO:0000313" key="2">
    <source>
        <dbReference type="EMBL" id="MDX7988056.1"/>
    </source>
</evidence>
<accession>A0ABU4SB76</accession>
<name>A0ABU4SB76_9GAMM</name>
<sequence>MGNNNGDKGTWHAQRASRRELMNRTRGSDEDVRDQWISRSIKRHDDSAPENALTSLRTVYENRAKLINYNCLDSYNTVHKPNPKARQPQPQQPHVGLDQIYVLERIGIIERPEPEPNTGLLSCFKFKMHKQNRKALEDDESHNYVMKCMESMESHVPDGRYVYTIYSDMPQVVVCTSGVGAIGHSSVVKGRIFWCRRDASQPLPNDEDIDYTKYPVMLAGELFFNQGKLIRWNNRSGHYRPMKQSVLEFGAAAHILPRKLFVNSFG</sequence>